<dbReference type="Proteomes" id="UP000230002">
    <property type="component" value="Unassembled WGS sequence"/>
</dbReference>
<comment type="caution">
    <text evidence="3">The sequence shown here is derived from an EMBL/GenBank/DDBJ whole genome shotgun (WGS) entry which is preliminary data.</text>
</comment>
<feature type="region of interest" description="Disordered" evidence="2">
    <location>
        <begin position="432"/>
        <end position="461"/>
    </location>
</feature>
<organism evidence="3 4">
    <name type="scientific">Ganoderma sinense ZZ0214-1</name>
    <dbReference type="NCBI Taxonomy" id="1077348"/>
    <lineage>
        <taxon>Eukaryota</taxon>
        <taxon>Fungi</taxon>
        <taxon>Dikarya</taxon>
        <taxon>Basidiomycota</taxon>
        <taxon>Agaricomycotina</taxon>
        <taxon>Agaricomycetes</taxon>
        <taxon>Polyporales</taxon>
        <taxon>Polyporaceae</taxon>
        <taxon>Ganoderma</taxon>
    </lineage>
</organism>
<gene>
    <name evidence="3" type="ORF">GSI_03639</name>
</gene>
<sequence>MPSNNTPSAEISAAPYPPSPQEACCFYYALPSQPRLIARSSTYVWVEPTGMEAYNTPKESSPFNASHPLRAIWESTVGPTMVAYLDAKGVKWTSLDPLRMGKIGDTSPPHIVWLGVVPGSLSPEEGVEVATHCRNILSSHGIDDVHVEIRESEVLRSSAGREPKPMFKPDARTSDPVASAREPLSTSLGLPICAEDTPSVGGIGGFFISDARKPGRLFLVTARHVLFPPDTDANELFRRSDHALDVPRKNVLLCGDTAMEKYLELIRLELSRRQSVIERMEGWLATLATDPLVTNVETARKNAQNRLQEAQDAVVDLGALLVDIATHWSKRENRVLGHVVLSPPIRVPGEDGSGSGSGFAEDWAVVEVDAAMVNAANFVGNAIDLALPTAVPIYEFMARMCPKPWPPSRPSPFCYPLDRLLEFSGTIPDEELWGFSPHTQTPDHYHHELEDDDDKNDNDNGGGGDRCIMVLKRSLVSGLTIGRLNPILSFTRVFLPSPPSASQPERESEPSGHWQTSKAVTVLPRSSAWPREEPFAQPGDSGAAVVDGRGRLAGMIVAGASGGNYSDQFDCVYLASGDFLRRRMAEYGIEADLAPSL</sequence>
<dbReference type="AlphaFoldDB" id="A0A2G8SJI4"/>
<keyword evidence="4" id="KW-1185">Reference proteome</keyword>
<proteinExistence type="predicted"/>
<keyword evidence="1" id="KW-0175">Coiled coil</keyword>
<dbReference type="OrthoDB" id="5424209at2759"/>
<protein>
    <submittedName>
        <fullName evidence="3">Uncharacterized protein</fullName>
    </submittedName>
</protein>
<name>A0A2G8SJI4_9APHY</name>
<dbReference type="STRING" id="1077348.A0A2G8SJI4"/>
<reference evidence="3 4" key="1">
    <citation type="journal article" date="2015" name="Sci. Rep.">
        <title>Chromosome-level genome map provides insights into diverse defense mechanisms in the medicinal fungus Ganoderma sinense.</title>
        <authorList>
            <person name="Zhu Y."/>
            <person name="Xu J."/>
            <person name="Sun C."/>
            <person name="Zhou S."/>
            <person name="Xu H."/>
            <person name="Nelson D.R."/>
            <person name="Qian J."/>
            <person name="Song J."/>
            <person name="Luo H."/>
            <person name="Xiang L."/>
            <person name="Li Y."/>
            <person name="Xu Z."/>
            <person name="Ji A."/>
            <person name="Wang L."/>
            <person name="Lu S."/>
            <person name="Hayward A."/>
            <person name="Sun W."/>
            <person name="Li X."/>
            <person name="Schwartz D.C."/>
            <person name="Wang Y."/>
            <person name="Chen S."/>
        </authorList>
    </citation>
    <scope>NUCLEOTIDE SEQUENCE [LARGE SCALE GENOMIC DNA]</scope>
    <source>
        <strain evidence="3 4">ZZ0214-1</strain>
    </source>
</reference>
<feature type="compositionally biased region" description="Basic and acidic residues" evidence="2">
    <location>
        <begin position="155"/>
        <end position="173"/>
    </location>
</feature>
<evidence type="ECO:0000256" key="1">
    <source>
        <dbReference type="SAM" id="Coils"/>
    </source>
</evidence>
<feature type="coiled-coil region" evidence="1">
    <location>
        <begin position="293"/>
        <end position="320"/>
    </location>
</feature>
<dbReference type="SUPFAM" id="SSF50494">
    <property type="entry name" value="Trypsin-like serine proteases"/>
    <property type="match status" value="1"/>
</dbReference>
<dbReference type="EMBL" id="AYKW01000006">
    <property type="protein sequence ID" value="PIL33932.1"/>
    <property type="molecule type" value="Genomic_DNA"/>
</dbReference>
<feature type="region of interest" description="Disordered" evidence="2">
    <location>
        <begin position="498"/>
        <end position="517"/>
    </location>
</feature>
<feature type="region of interest" description="Disordered" evidence="2">
    <location>
        <begin position="155"/>
        <end position="180"/>
    </location>
</feature>
<evidence type="ECO:0000313" key="4">
    <source>
        <dbReference type="Proteomes" id="UP000230002"/>
    </source>
</evidence>
<dbReference type="InterPro" id="IPR009003">
    <property type="entry name" value="Peptidase_S1_PA"/>
</dbReference>
<evidence type="ECO:0000256" key="2">
    <source>
        <dbReference type="SAM" id="MobiDB-lite"/>
    </source>
</evidence>
<accession>A0A2G8SJI4</accession>
<evidence type="ECO:0000313" key="3">
    <source>
        <dbReference type="EMBL" id="PIL33932.1"/>
    </source>
</evidence>